<dbReference type="AlphaFoldDB" id="A0A9J9KZX0"/>
<dbReference type="SUPFAM" id="SSF46785">
    <property type="entry name" value="Winged helix' DNA-binding domain"/>
    <property type="match status" value="1"/>
</dbReference>
<organism evidence="1 2">
    <name type="scientific">Enterobacter sp. (strain 638)</name>
    <dbReference type="NCBI Taxonomy" id="399742"/>
    <lineage>
        <taxon>Bacteria</taxon>
        <taxon>Pseudomonadati</taxon>
        <taxon>Pseudomonadota</taxon>
        <taxon>Gammaproteobacteria</taxon>
        <taxon>Enterobacterales</taxon>
        <taxon>Enterobacteriaceae</taxon>
        <taxon>Enterobacter</taxon>
    </lineage>
</organism>
<proteinExistence type="predicted"/>
<dbReference type="OrthoDB" id="6613283at2"/>
<reference evidence="2" key="1">
    <citation type="journal article" date="2010" name="PLoS Genet.">
        <title>Genome sequence of the plant growth promoting endophytic bacterium Enterobacter sp. 638.</title>
        <authorList>
            <person name="Taghavi S."/>
            <person name="van der Lelie D."/>
            <person name="Hoffman A."/>
            <person name="Zhang Y.B."/>
            <person name="Walla M.D."/>
            <person name="Vangronsveld J."/>
            <person name="Newman L."/>
            <person name="Monchy S."/>
        </authorList>
    </citation>
    <scope>NUCLEOTIDE SEQUENCE [LARGE SCALE GENOMIC DNA]</scope>
    <source>
        <strain evidence="2">638</strain>
    </source>
</reference>
<dbReference type="InterPro" id="IPR024684">
    <property type="entry name" value="Tscrpt_act_PerC/SfV_Orf40"/>
</dbReference>
<evidence type="ECO:0000313" key="2">
    <source>
        <dbReference type="Proteomes" id="UP000000230"/>
    </source>
</evidence>
<dbReference type="EMBL" id="CP000653">
    <property type="protein sequence ID" value="ABP60931.1"/>
    <property type="molecule type" value="Genomic_DNA"/>
</dbReference>
<keyword evidence="2" id="KW-1185">Reference proteome</keyword>
<evidence type="ECO:0008006" key="3">
    <source>
        <dbReference type="Google" id="ProtNLM"/>
    </source>
</evidence>
<dbReference type="RefSeq" id="WP_012017646.1">
    <property type="nucleotide sequence ID" value="NC_009436.1"/>
</dbReference>
<accession>A0A9J9KZX0</accession>
<name>A0A9J9KZX0_ENT38</name>
<dbReference type="KEGG" id="ent:Ent638_2260"/>
<protein>
    <recommendedName>
        <fullName evidence="3">PerC family transcriptional regulator</fullName>
    </recommendedName>
</protein>
<gene>
    <name evidence="1" type="ordered locus">Ent638_2260</name>
</gene>
<dbReference type="InterPro" id="IPR036390">
    <property type="entry name" value="WH_DNA-bd_sf"/>
</dbReference>
<dbReference type="Pfam" id="PF06069">
    <property type="entry name" value="PerC"/>
    <property type="match status" value="1"/>
</dbReference>
<dbReference type="Proteomes" id="UP000000230">
    <property type="component" value="Chromosome"/>
</dbReference>
<evidence type="ECO:0000313" key="1">
    <source>
        <dbReference type="EMBL" id="ABP60931.1"/>
    </source>
</evidence>
<sequence length="144" mass="15608">MSKQLTQKDQVAIFVRYQPHCAVGDVSDALDLGSSTAGKLLRALTDEGIVNRSHNGTQFTYEAIEGAAIPDEFLPCMLHKADPAKTLAAETLAKELEAKGLWRRAAAVYSGMLEIAVNAVEVGRIAKRRDACLQMSRGRNHAQA</sequence>